<feature type="transmembrane region" description="Helical" evidence="1">
    <location>
        <begin position="180"/>
        <end position="196"/>
    </location>
</feature>
<feature type="transmembrane region" description="Helical" evidence="1">
    <location>
        <begin position="100"/>
        <end position="120"/>
    </location>
</feature>
<feature type="transmembrane region" description="Helical" evidence="1">
    <location>
        <begin position="722"/>
        <end position="744"/>
    </location>
</feature>
<sequence length="749" mass="85024">MLQGKVLYWGLPVLQFIPWRALAYEQVFRGELFPLWNPLNGMGAPLLANYQLAWFYPPSWVLGLFYWLGGAPLLAWGFTLLTALHLTWAGWGMGRLMKRLGCGVLGQVVAGVAFSYSQYFIARINFFSMIWTGAWLPWVVNNVDEMFMTSSEEKPIRAKVLSLALVLAIQLLAGHAQLTWYTWLLAMAWGLIRWLWMRDKKIGPFAGGFVALLWAVGLSLVQLLPTAEYLLNSQRATQVDYEQAMTYSLWPWRLTGFLTPNLFGNPGLDGYWGYANYWEDAVYIGILPLIMALATLKKAFRVWRKGEVSTSERLIVFLWGIVAVGILLALGKNTPLYSWLYRYVPTFDMFQAPSRWLIWTVFGLAVLSGLGIETWRKPEGRVVYGLRLSVAGSLAVMLSAWWASHLLSDLKSSFANATFQFGWITLGAVVVLLLTPAESSSTRLRLSWGWLFLIWVVVDILVSSRGLIPVASMEIYRPVDLPHELQPVIQQGRLYLPPPDEYELKFKRFFRFDRYQKSGEYVGALRASLLPNLNLLASVPSLNNFDPLQPGCYNRLITFVESQPESLKAAWLENLNVAVVEYHDFPSSLGITYHLLNPKERWQWFTCLEVEPSLSLALMRLGDVINSESRCLILIGTQGETERVEMPLSTASILSVSENFNRVVLEVETTGSGWLRMTDLWYPGWKVIVDGHLQPLLQVDGCLRAVFLTAGKHMVQFVYKPVSISIGAIVSFLAWLAWLGIAWVEWIKR</sequence>
<evidence type="ECO:0000256" key="1">
    <source>
        <dbReference type="SAM" id="Phobius"/>
    </source>
</evidence>
<organism evidence="2 3">
    <name type="scientific">Thermanaerothrix solaris</name>
    <dbReference type="NCBI Taxonomy" id="3058434"/>
    <lineage>
        <taxon>Bacteria</taxon>
        <taxon>Bacillati</taxon>
        <taxon>Chloroflexota</taxon>
        <taxon>Anaerolineae</taxon>
        <taxon>Anaerolineales</taxon>
        <taxon>Anaerolineaceae</taxon>
        <taxon>Thermanaerothrix</taxon>
    </lineage>
</organism>
<keyword evidence="3" id="KW-1185">Reference proteome</keyword>
<keyword evidence="1" id="KW-0472">Membrane</keyword>
<comment type="caution">
    <text evidence="2">The sequence shown here is derived from an EMBL/GenBank/DDBJ whole genome shotgun (WGS) entry which is preliminary data.</text>
</comment>
<keyword evidence="1" id="KW-1133">Transmembrane helix</keyword>
<feature type="transmembrane region" description="Helical" evidence="1">
    <location>
        <begin position="64"/>
        <end position="88"/>
    </location>
</feature>
<keyword evidence="1" id="KW-0812">Transmembrane</keyword>
<dbReference type="RefSeq" id="WP_315623443.1">
    <property type="nucleotide sequence ID" value="NZ_JAUHMF010000001.1"/>
</dbReference>
<accession>A0ABU3NJ26</accession>
<reference evidence="2 3" key="1">
    <citation type="submission" date="2023-07" db="EMBL/GenBank/DDBJ databases">
        <title>Novel species of Thermanaerothrix with wide hydrolytic capabilities.</title>
        <authorList>
            <person name="Zayulina K.S."/>
            <person name="Podosokorskaya O.A."/>
            <person name="Elcheninov A.G."/>
        </authorList>
    </citation>
    <scope>NUCLEOTIDE SEQUENCE [LARGE SCALE GENOMIC DNA]</scope>
    <source>
        <strain evidence="2 3">4228-RoL</strain>
    </source>
</reference>
<proteinExistence type="predicted"/>
<feature type="transmembrane region" description="Helical" evidence="1">
    <location>
        <begin position="281"/>
        <end position="300"/>
    </location>
</feature>
<feature type="transmembrane region" description="Helical" evidence="1">
    <location>
        <begin position="446"/>
        <end position="468"/>
    </location>
</feature>
<dbReference type="EMBL" id="JAUHMF010000001">
    <property type="protein sequence ID" value="MDT8896855.1"/>
    <property type="molecule type" value="Genomic_DNA"/>
</dbReference>
<feature type="transmembrane region" description="Helical" evidence="1">
    <location>
        <begin position="382"/>
        <end position="402"/>
    </location>
</feature>
<feature type="transmembrane region" description="Helical" evidence="1">
    <location>
        <begin position="312"/>
        <end position="331"/>
    </location>
</feature>
<feature type="transmembrane region" description="Helical" evidence="1">
    <location>
        <begin position="414"/>
        <end position="434"/>
    </location>
</feature>
<evidence type="ECO:0000313" key="2">
    <source>
        <dbReference type="EMBL" id="MDT8896855.1"/>
    </source>
</evidence>
<protein>
    <recommendedName>
        <fullName evidence="4">YfhO family protein</fullName>
    </recommendedName>
</protein>
<dbReference type="PANTHER" id="PTHR38454">
    <property type="entry name" value="INTEGRAL MEMBRANE PROTEIN-RELATED"/>
    <property type="match status" value="1"/>
</dbReference>
<evidence type="ECO:0000313" key="3">
    <source>
        <dbReference type="Proteomes" id="UP001254165"/>
    </source>
</evidence>
<dbReference type="InterPro" id="IPR018580">
    <property type="entry name" value="Uncharacterised_YfhO"/>
</dbReference>
<dbReference type="PANTHER" id="PTHR38454:SF1">
    <property type="entry name" value="INTEGRAL MEMBRANE PROTEIN"/>
    <property type="match status" value="1"/>
</dbReference>
<evidence type="ECO:0008006" key="4">
    <source>
        <dbReference type="Google" id="ProtNLM"/>
    </source>
</evidence>
<feature type="transmembrane region" description="Helical" evidence="1">
    <location>
        <begin position="356"/>
        <end position="375"/>
    </location>
</feature>
<gene>
    <name evidence="2" type="ORF">QYE77_01135</name>
</gene>
<name>A0ABU3NJ26_9CHLR</name>
<feature type="transmembrane region" description="Helical" evidence="1">
    <location>
        <begin position="203"/>
        <end position="224"/>
    </location>
</feature>
<dbReference type="Proteomes" id="UP001254165">
    <property type="component" value="Unassembled WGS sequence"/>
</dbReference>